<dbReference type="EMBL" id="QPMT01000084">
    <property type="protein sequence ID" value="KAF4843440.1"/>
    <property type="molecule type" value="Genomic_DNA"/>
</dbReference>
<protein>
    <submittedName>
        <fullName evidence="5">Vegetative incompatibility protein HET-E-1</fullName>
    </submittedName>
</protein>
<sequence>MADPLSIAASIAGLISLADVVFIRLVKFGRSAMNAEKEIQDLSREVNLIGGAVNSLDRLAQALQDGAFDTNLRMHVIEDCSDTLEEINKRLRKLEASSSLTKQKLMWPFTKDRVKKWIDELSQHKANINMALSANSLDAMLRALSQEEKHAREILAEVKETRKITSRIHQDTGRRKVLEFFLKYNPQRNYDMSIYLRHPRTGLWLQKHRVFQHWLSNPGSRLWLKGIPGAGKTVLAGSIIESVLKRNTEATPCAFFFCDYKEGDTQAIENILGALVYQLAIQKEGAYAKLERHYDELHPSNNLPKQLTRKGLQRLLMEILQLFDHTYLIIDALDECGQSTDEVVETLSGISEVAENVSIALLSRDEDRIRDRIEGSFVAIEIAANKADITEYVTAEIEGRIRTRKLRIGSLDLKREILQGLIDGAKGM</sequence>
<feature type="coiled-coil region" evidence="2">
    <location>
        <begin position="77"/>
        <end position="104"/>
    </location>
</feature>
<organism evidence="5 6">
    <name type="scientific">Colletotrichum siamense</name>
    <name type="common">Anthracnose fungus</name>
    <dbReference type="NCBI Taxonomy" id="690259"/>
    <lineage>
        <taxon>Eukaryota</taxon>
        <taxon>Fungi</taxon>
        <taxon>Dikarya</taxon>
        <taxon>Ascomycota</taxon>
        <taxon>Pezizomycotina</taxon>
        <taxon>Sordariomycetes</taxon>
        <taxon>Hypocreomycetidae</taxon>
        <taxon>Glomerellales</taxon>
        <taxon>Glomerellaceae</taxon>
        <taxon>Colletotrichum</taxon>
        <taxon>Colletotrichum gloeosporioides species complex</taxon>
    </lineage>
</organism>
<accession>A0A9P5EC70</accession>
<dbReference type="PANTHER" id="PTHR10039:SF16">
    <property type="entry name" value="GPI INOSITOL-DEACYLASE"/>
    <property type="match status" value="1"/>
</dbReference>
<evidence type="ECO:0000313" key="6">
    <source>
        <dbReference type="Proteomes" id="UP000711996"/>
    </source>
</evidence>
<evidence type="ECO:0000256" key="2">
    <source>
        <dbReference type="SAM" id="Coils"/>
    </source>
</evidence>
<dbReference type="InterPro" id="IPR027417">
    <property type="entry name" value="P-loop_NTPase"/>
</dbReference>
<name>A0A9P5EC70_COLSI</name>
<keyword evidence="2" id="KW-0175">Coiled coil</keyword>
<dbReference type="SUPFAM" id="SSF52540">
    <property type="entry name" value="P-loop containing nucleoside triphosphate hydrolases"/>
    <property type="match status" value="1"/>
</dbReference>
<dbReference type="Proteomes" id="UP000711996">
    <property type="component" value="Unassembled WGS sequence"/>
</dbReference>
<gene>
    <name evidence="5" type="ORF">CGCSCA2_v014281</name>
</gene>
<dbReference type="Pfam" id="PF24883">
    <property type="entry name" value="NPHP3_N"/>
    <property type="match status" value="1"/>
</dbReference>
<reference evidence="5" key="1">
    <citation type="submission" date="2019-06" db="EMBL/GenBank/DDBJ databases">
        <authorList>
            <person name="Gan P."/>
            <person name="Shirasu K."/>
        </authorList>
    </citation>
    <scope>NUCLEOTIDE SEQUENCE [LARGE SCALE GENOMIC DNA]</scope>
    <source>
        <strain evidence="5">CAD2</strain>
    </source>
</reference>
<dbReference type="InterPro" id="IPR056884">
    <property type="entry name" value="NPHP3-like_N"/>
</dbReference>
<proteinExistence type="predicted"/>
<evidence type="ECO:0000256" key="1">
    <source>
        <dbReference type="ARBA" id="ARBA00022737"/>
    </source>
</evidence>
<evidence type="ECO:0000313" key="5">
    <source>
        <dbReference type="EMBL" id="KAF4843440.1"/>
    </source>
</evidence>
<keyword evidence="6" id="KW-1185">Reference proteome</keyword>
<dbReference type="OrthoDB" id="194358at2759"/>
<evidence type="ECO:0000259" key="3">
    <source>
        <dbReference type="Pfam" id="PF17111"/>
    </source>
</evidence>
<keyword evidence="1" id="KW-0677">Repeat</keyword>
<dbReference type="Pfam" id="PF17111">
    <property type="entry name" value="PigL_N"/>
    <property type="match status" value="1"/>
</dbReference>
<evidence type="ECO:0000259" key="4">
    <source>
        <dbReference type="Pfam" id="PF24883"/>
    </source>
</evidence>
<dbReference type="InterPro" id="IPR031348">
    <property type="entry name" value="PigL_N"/>
</dbReference>
<dbReference type="PANTHER" id="PTHR10039">
    <property type="entry name" value="AMELOGENIN"/>
    <property type="match status" value="1"/>
</dbReference>
<feature type="domain" description="Azaphilone pigments biosynthesis cluster protein L N-terminal" evidence="3">
    <location>
        <begin position="2"/>
        <end position="140"/>
    </location>
</feature>
<feature type="domain" description="Nephrocystin 3-like N-terminal" evidence="4">
    <location>
        <begin position="201"/>
        <end position="364"/>
    </location>
</feature>
<dbReference type="Gene3D" id="3.40.50.300">
    <property type="entry name" value="P-loop containing nucleotide triphosphate hydrolases"/>
    <property type="match status" value="1"/>
</dbReference>
<dbReference type="AlphaFoldDB" id="A0A9P5EC70"/>
<comment type="caution">
    <text evidence="5">The sequence shown here is derived from an EMBL/GenBank/DDBJ whole genome shotgun (WGS) entry which is preliminary data.</text>
</comment>